<feature type="transmembrane region" description="Helical" evidence="2">
    <location>
        <begin position="276"/>
        <end position="295"/>
    </location>
</feature>
<organism evidence="3 4">
    <name type="scientific">Cellulomonas uda</name>
    <dbReference type="NCBI Taxonomy" id="1714"/>
    <lineage>
        <taxon>Bacteria</taxon>
        <taxon>Bacillati</taxon>
        <taxon>Actinomycetota</taxon>
        <taxon>Actinomycetes</taxon>
        <taxon>Micrococcales</taxon>
        <taxon>Cellulomonadaceae</taxon>
        <taxon>Cellulomonas</taxon>
    </lineage>
</organism>
<accession>A0A4Y3KAA0</accession>
<dbReference type="EMBL" id="BJLP01000018">
    <property type="protein sequence ID" value="GEA80913.1"/>
    <property type="molecule type" value="Genomic_DNA"/>
</dbReference>
<dbReference type="AlphaFoldDB" id="A0A4Y3KAA0"/>
<feature type="transmembrane region" description="Helical" evidence="2">
    <location>
        <begin position="60"/>
        <end position="80"/>
    </location>
</feature>
<sequence>MLLPRRVVAPLAHARSAVERGLTSVEQRVDAWAHRRLDGLPTDGPRAWLVTLVVFVLKQAWACLFGALLLAVILATRLWYPDDAPLARNDLLTLAALALQVLMLVTRLETVAELRVVGVFHVVGTVMELFKTDVGSWSYAADGVLRVGAVPLFSGFMYAAVGSYLVRVMRIFDLRFERYPRRWVTALVAAAVYVNFFTHHWWWDARWLLVAAVLTVWARCVMHVRVLTRVVRMPVLVAFGLVSAVIWVAENLATFAGAWLYPAQAAGWHPVSPHKLVAWFLLLVISVVLVTWVHVPRPPAGAVTSGGTRDVPARQGRRRRAARSAATATAATTTNSAPTTNDAGPPLRGPGSIVGSADGVGDGAAV</sequence>
<feature type="transmembrane region" description="Helical" evidence="2">
    <location>
        <begin position="208"/>
        <end position="228"/>
    </location>
</feature>
<keyword evidence="2" id="KW-1133">Transmembrane helix</keyword>
<evidence type="ECO:0000313" key="4">
    <source>
        <dbReference type="Proteomes" id="UP000315842"/>
    </source>
</evidence>
<feature type="transmembrane region" description="Helical" evidence="2">
    <location>
        <begin position="150"/>
        <end position="172"/>
    </location>
</feature>
<feature type="transmembrane region" description="Helical" evidence="2">
    <location>
        <begin position="235"/>
        <end position="261"/>
    </location>
</feature>
<reference evidence="3 4" key="1">
    <citation type="submission" date="2019-06" db="EMBL/GenBank/DDBJ databases">
        <title>Whole genome shotgun sequence of Cellulomonas uda NBRC 3747.</title>
        <authorList>
            <person name="Hosoyama A."/>
            <person name="Uohara A."/>
            <person name="Ohji S."/>
            <person name="Ichikawa N."/>
        </authorList>
    </citation>
    <scope>NUCLEOTIDE SEQUENCE [LARGE SCALE GENOMIC DNA]</scope>
    <source>
        <strain evidence="3 4">NBRC 3747</strain>
    </source>
</reference>
<evidence type="ECO:0000256" key="2">
    <source>
        <dbReference type="SAM" id="Phobius"/>
    </source>
</evidence>
<protein>
    <recommendedName>
        <fullName evidence="5">DUF817 domain-containing protein</fullName>
    </recommendedName>
</protein>
<evidence type="ECO:0000313" key="3">
    <source>
        <dbReference type="EMBL" id="GEA80913.1"/>
    </source>
</evidence>
<keyword evidence="4" id="KW-1185">Reference proteome</keyword>
<feature type="compositionally biased region" description="Low complexity" evidence="1">
    <location>
        <begin position="323"/>
        <end position="343"/>
    </location>
</feature>
<keyword evidence="2" id="KW-0812">Transmembrane</keyword>
<feature type="transmembrane region" description="Helical" evidence="2">
    <location>
        <begin position="184"/>
        <end position="202"/>
    </location>
</feature>
<comment type="caution">
    <text evidence="3">The sequence shown here is derived from an EMBL/GenBank/DDBJ whole genome shotgun (WGS) entry which is preliminary data.</text>
</comment>
<keyword evidence="2" id="KW-0472">Membrane</keyword>
<proteinExistence type="predicted"/>
<name>A0A4Y3KAA0_CELUD</name>
<feature type="region of interest" description="Disordered" evidence="1">
    <location>
        <begin position="301"/>
        <end position="366"/>
    </location>
</feature>
<dbReference type="Proteomes" id="UP000315842">
    <property type="component" value="Unassembled WGS sequence"/>
</dbReference>
<gene>
    <name evidence="3" type="ORF">CUD01_13570</name>
</gene>
<dbReference type="InterPro" id="IPR008535">
    <property type="entry name" value="DUF817"/>
</dbReference>
<evidence type="ECO:0000256" key="1">
    <source>
        <dbReference type="SAM" id="MobiDB-lite"/>
    </source>
</evidence>
<dbReference type="Pfam" id="PF05675">
    <property type="entry name" value="DUF817"/>
    <property type="match status" value="1"/>
</dbReference>
<evidence type="ECO:0008006" key="5">
    <source>
        <dbReference type="Google" id="ProtNLM"/>
    </source>
</evidence>